<dbReference type="InterPro" id="IPR044140">
    <property type="entry name" value="ProRS_anticodon_short"/>
</dbReference>
<evidence type="ECO:0000256" key="4">
    <source>
        <dbReference type="ARBA" id="ARBA00022741"/>
    </source>
</evidence>
<dbReference type="Gene3D" id="3.40.50.800">
    <property type="entry name" value="Anticodon-binding domain"/>
    <property type="match status" value="1"/>
</dbReference>
<dbReference type="InterPro" id="IPR036621">
    <property type="entry name" value="Anticodon-bd_dom_sf"/>
</dbReference>
<dbReference type="InterPro" id="IPR045864">
    <property type="entry name" value="aa-tRNA-synth_II/BPL/LPL"/>
</dbReference>
<dbReference type="SUPFAM" id="SSF52954">
    <property type="entry name" value="Class II aaRS ABD-related"/>
    <property type="match status" value="1"/>
</dbReference>
<evidence type="ECO:0000256" key="7">
    <source>
        <dbReference type="ARBA" id="ARBA00023146"/>
    </source>
</evidence>
<evidence type="ECO:0000256" key="1">
    <source>
        <dbReference type="ARBA" id="ARBA00012831"/>
    </source>
</evidence>
<dbReference type="PROSITE" id="PS50862">
    <property type="entry name" value="AA_TRNA_LIGASE_II"/>
    <property type="match status" value="1"/>
</dbReference>
<accession>A0A1F6BU02</accession>
<dbReference type="AlphaFoldDB" id="A0A1F6BU02"/>
<dbReference type="PRINTS" id="PR01046">
    <property type="entry name" value="TRNASYNTHPRO"/>
</dbReference>
<reference evidence="11 12" key="1">
    <citation type="journal article" date="2016" name="Nat. Commun.">
        <title>Thousands of microbial genomes shed light on interconnected biogeochemical processes in an aquifer system.</title>
        <authorList>
            <person name="Anantharaman K."/>
            <person name="Brown C.T."/>
            <person name="Hug L.A."/>
            <person name="Sharon I."/>
            <person name="Castelle C.J."/>
            <person name="Probst A.J."/>
            <person name="Thomas B.C."/>
            <person name="Singh A."/>
            <person name="Wilkins M.J."/>
            <person name="Karaoz U."/>
            <person name="Brodie E.L."/>
            <person name="Williams K.H."/>
            <person name="Hubbard S.S."/>
            <person name="Banfield J.F."/>
        </authorList>
    </citation>
    <scope>NUCLEOTIDE SEQUENCE [LARGE SCALE GENOMIC DNA]</scope>
</reference>
<keyword evidence="5" id="KW-0067">ATP-binding</keyword>
<dbReference type="InterPro" id="IPR002316">
    <property type="entry name" value="Pro-tRNA-ligase_IIa"/>
</dbReference>
<gene>
    <name evidence="11" type="ORF">A2118_02830</name>
</gene>
<evidence type="ECO:0000259" key="10">
    <source>
        <dbReference type="PROSITE" id="PS50862"/>
    </source>
</evidence>
<comment type="catalytic activity">
    <reaction evidence="9">
        <text>tRNA(Pro) + L-proline + ATP = L-prolyl-tRNA(Pro) + AMP + diphosphate</text>
        <dbReference type="Rhea" id="RHEA:14305"/>
        <dbReference type="Rhea" id="RHEA-COMP:9700"/>
        <dbReference type="Rhea" id="RHEA-COMP:9702"/>
        <dbReference type="ChEBI" id="CHEBI:30616"/>
        <dbReference type="ChEBI" id="CHEBI:33019"/>
        <dbReference type="ChEBI" id="CHEBI:60039"/>
        <dbReference type="ChEBI" id="CHEBI:78442"/>
        <dbReference type="ChEBI" id="CHEBI:78532"/>
        <dbReference type="ChEBI" id="CHEBI:456215"/>
        <dbReference type="EC" id="6.1.1.15"/>
    </reaction>
</comment>
<evidence type="ECO:0000256" key="8">
    <source>
        <dbReference type="ARBA" id="ARBA00029731"/>
    </source>
</evidence>
<dbReference type="GO" id="GO:0005524">
    <property type="term" value="F:ATP binding"/>
    <property type="evidence" value="ECO:0007669"/>
    <property type="project" value="UniProtKB-KW"/>
</dbReference>
<protein>
    <recommendedName>
        <fullName evidence="2">Proline--tRNA ligase</fullName>
        <ecNumber evidence="1">6.1.1.15</ecNumber>
    </recommendedName>
    <alternativeName>
        <fullName evidence="8">Prolyl-tRNA synthetase</fullName>
    </alternativeName>
</protein>
<organism evidence="11 12">
    <name type="scientific">Candidatus Kaiserbacteria bacterium GWA2_50_9</name>
    <dbReference type="NCBI Taxonomy" id="1798474"/>
    <lineage>
        <taxon>Bacteria</taxon>
        <taxon>Candidatus Kaiseribacteriota</taxon>
    </lineage>
</organism>
<dbReference type="CDD" id="cd00861">
    <property type="entry name" value="ProRS_anticodon_short"/>
    <property type="match status" value="1"/>
</dbReference>
<dbReference type="PANTHER" id="PTHR42753">
    <property type="entry name" value="MITOCHONDRIAL RIBOSOME PROTEIN L39/PROLYL-TRNA LIGASE FAMILY MEMBER"/>
    <property type="match status" value="1"/>
</dbReference>
<keyword evidence="3" id="KW-0436">Ligase</keyword>
<dbReference type="InterPro" id="IPR002314">
    <property type="entry name" value="aa-tRNA-synt_IIb"/>
</dbReference>
<dbReference type="Pfam" id="PF03129">
    <property type="entry name" value="HGTP_anticodon"/>
    <property type="match status" value="1"/>
</dbReference>
<evidence type="ECO:0000256" key="3">
    <source>
        <dbReference type="ARBA" id="ARBA00022598"/>
    </source>
</evidence>
<dbReference type="GO" id="GO:0006433">
    <property type="term" value="P:prolyl-tRNA aminoacylation"/>
    <property type="evidence" value="ECO:0007669"/>
    <property type="project" value="InterPro"/>
</dbReference>
<dbReference type="Pfam" id="PF00587">
    <property type="entry name" value="tRNA-synt_2b"/>
    <property type="match status" value="1"/>
</dbReference>
<keyword evidence="7 11" id="KW-0030">Aminoacyl-tRNA synthetase</keyword>
<dbReference type="Gene3D" id="3.30.930.10">
    <property type="entry name" value="Bira Bifunctional Protein, Domain 2"/>
    <property type="match status" value="1"/>
</dbReference>
<keyword evidence="6" id="KW-0648">Protein biosynthesis</keyword>
<comment type="caution">
    <text evidence="11">The sequence shown here is derived from an EMBL/GenBank/DDBJ whole genome shotgun (WGS) entry which is preliminary data.</text>
</comment>
<evidence type="ECO:0000256" key="6">
    <source>
        <dbReference type="ARBA" id="ARBA00022917"/>
    </source>
</evidence>
<evidence type="ECO:0000256" key="2">
    <source>
        <dbReference type="ARBA" id="ARBA00019110"/>
    </source>
</evidence>
<dbReference type="InterPro" id="IPR050062">
    <property type="entry name" value="Pro-tRNA_synthetase"/>
</dbReference>
<evidence type="ECO:0000256" key="5">
    <source>
        <dbReference type="ARBA" id="ARBA00022840"/>
    </source>
</evidence>
<sequence>MRQSQLFTKTRREAPADEVAKNAQLLVRAGYIHKEMAGVYSYLPLGLRTLNNIVQIIREEMNIIGGQELVMTALQDKELWERTDRWDDKNVDNWFKTKLAAGGDTGLAITHEEPLTRIMTEHISSYRDLPAMVYQFQNKFRNELRAKSGIMRGKEFMMKDLYSFAKSAGEHEAQYAAARAAYIKVFERLGLGDRTYPTFASGGVFSDFSEEFQTLSEAGEDTIYVDEEKHIAVNKEVLTDESLAKLGLDRSKLVEKKAVESGNIFHLGTRFSESLGLTFTAEDGSKKPVIMGSYGIGVTRTMGILTEIFADAKGLVWPTGVAPFTYHLVALGHAGDEISRTADALYDDLVKAGVEVLYDDREARAGEKFTDSDLIGIPKRIVVGKDAVVTGEFEVVNRATGKVEKIPRANLLSGFRSPSSGV</sequence>
<dbReference type="GO" id="GO:0005829">
    <property type="term" value="C:cytosol"/>
    <property type="evidence" value="ECO:0007669"/>
    <property type="project" value="TreeGrafter"/>
</dbReference>
<dbReference type="EC" id="6.1.1.15" evidence="1"/>
<evidence type="ECO:0000313" key="12">
    <source>
        <dbReference type="Proteomes" id="UP000179014"/>
    </source>
</evidence>
<feature type="domain" description="Aminoacyl-transfer RNA synthetases class-II family profile" evidence="10">
    <location>
        <begin position="38"/>
        <end position="318"/>
    </location>
</feature>
<dbReference type="Proteomes" id="UP000179014">
    <property type="component" value="Unassembled WGS sequence"/>
</dbReference>
<name>A0A1F6BU02_9BACT</name>
<dbReference type="SUPFAM" id="SSF55681">
    <property type="entry name" value="Class II aaRS and biotin synthetases"/>
    <property type="match status" value="1"/>
</dbReference>
<dbReference type="PANTHER" id="PTHR42753:SF2">
    <property type="entry name" value="PROLINE--TRNA LIGASE"/>
    <property type="match status" value="1"/>
</dbReference>
<dbReference type="EMBL" id="MFKN01000032">
    <property type="protein sequence ID" value="OGG40426.1"/>
    <property type="molecule type" value="Genomic_DNA"/>
</dbReference>
<evidence type="ECO:0000256" key="9">
    <source>
        <dbReference type="ARBA" id="ARBA00047671"/>
    </source>
</evidence>
<dbReference type="GO" id="GO:0004827">
    <property type="term" value="F:proline-tRNA ligase activity"/>
    <property type="evidence" value="ECO:0007669"/>
    <property type="project" value="UniProtKB-EC"/>
</dbReference>
<dbReference type="InterPro" id="IPR006195">
    <property type="entry name" value="aa-tRNA-synth_II"/>
</dbReference>
<proteinExistence type="predicted"/>
<evidence type="ECO:0000313" key="11">
    <source>
        <dbReference type="EMBL" id="OGG40426.1"/>
    </source>
</evidence>
<dbReference type="InterPro" id="IPR004154">
    <property type="entry name" value="Anticodon-bd"/>
</dbReference>
<keyword evidence="4" id="KW-0547">Nucleotide-binding</keyword>
<dbReference type="STRING" id="1798474.A2118_02830"/>